<comment type="similarity">
    <text evidence="3">Belongs to the bacterial secretin family. T3SS SctC subfamily.</text>
</comment>
<dbReference type="GO" id="GO:0030254">
    <property type="term" value="P:protein secretion by the type III secretion system"/>
    <property type="evidence" value="ECO:0007669"/>
    <property type="project" value="UniProtKB-UniRule"/>
</dbReference>
<keyword evidence="3 4" id="KW-0813">Transport</keyword>
<proteinExistence type="inferred from homology"/>
<sequence length="639" mass="68330" precursor="true">MTIKTPTARKSFKTALLAMASLATLLGLSAPAAAGDPPIGNQTLQIAPREQPVGQFLQSFFGQLGMPVIISPNLRGTVNGAFSGPASTIFSQVADAFDLVAYYDGGAVYIYQTSELTSQSIPASPQMLRRVRATAQEMGLLDSRNTLQPAGQMLVANGTRRFIQQIDEIARAGPGARAEAAQPTYEYRVFTLRYAWADDVTFETAQSEVTIPGVASILRAMVSNDPNGAVARRIETRRSPRVGGLRGQGLASQGAAQNGLMDASYAEGGFTPTPDTLGLALADEQMAGGAPVQHARIQADTRLNAVIVRDTAERMGAYEALIAALDKEPQLLEIQATIIDIDTTRARQLGITWRFDDGRGGVLFGDGTRNDDRLRRGQDITPRNNGLAISTIIGNGDYFVSRITAMEDEGVARIVSRPQIVTLSNVQALFENTRSFYVGLEGERDVDLYNVTAGTTLKVTPHVLRDQNQTRIRMQIQIEDGSLTDADVDDIPVVQRAALNTQAMILEGQSLLLGGMVVQQDVNAVTKVPVLGDIPALGLLFRRSERSTGRIERLFLITPRLASIGEETPAPRLDFGADPGSPEAQPLPAAPALPKGGPRMGFNQGSAPNDPLPAPAATPVVAVREAPPPGFTPYEPAKD</sequence>
<dbReference type="Proteomes" id="UP000195766">
    <property type="component" value="Unassembled WGS sequence"/>
</dbReference>
<dbReference type="NCBIfam" id="TIGR02516">
    <property type="entry name" value="type_III_yscC"/>
    <property type="match status" value="1"/>
</dbReference>
<dbReference type="HAMAP" id="MF_02219">
    <property type="entry name" value="Type_III_secretin"/>
    <property type="match status" value="1"/>
</dbReference>
<feature type="domain" description="SPI-1 type 3 secretion system secretin N0" evidence="8">
    <location>
        <begin position="50"/>
        <end position="111"/>
    </location>
</feature>
<evidence type="ECO:0000256" key="2">
    <source>
        <dbReference type="ARBA" id="ARBA00022729"/>
    </source>
</evidence>
<evidence type="ECO:0000313" key="9">
    <source>
        <dbReference type="EMBL" id="SJM61713.1"/>
    </source>
</evidence>
<dbReference type="AlphaFoldDB" id="A0A1R4G0V2"/>
<reference evidence="9 10" key="1">
    <citation type="submission" date="2017-02" db="EMBL/GenBank/DDBJ databases">
        <authorList>
            <person name="Peterson S.W."/>
        </authorList>
    </citation>
    <scope>NUCLEOTIDE SEQUENCE [LARGE SCALE GENOMIC DNA]</scope>
    <source>
        <strain evidence="9 10">3F5N</strain>
    </source>
</reference>
<dbReference type="GO" id="GO:0015627">
    <property type="term" value="C:type II protein secretion system complex"/>
    <property type="evidence" value="ECO:0007669"/>
    <property type="project" value="TreeGrafter"/>
</dbReference>
<dbReference type="InterPro" id="IPR038591">
    <property type="entry name" value="NolW-like_sf"/>
</dbReference>
<feature type="chain" id="PRO_5026402526" description="Type 3 secretion system secretin" evidence="3">
    <location>
        <begin position="35"/>
        <end position="639"/>
    </location>
</feature>
<evidence type="ECO:0000259" key="7">
    <source>
        <dbReference type="Pfam" id="PF03958"/>
    </source>
</evidence>
<dbReference type="Pfam" id="PF00263">
    <property type="entry name" value="Secretin"/>
    <property type="match status" value="1"/>
</dbReference>
<evidence type="ECO:0000313" key="10">
    <source>
        <dbReference type="Proteomes" id="UP000195766"/>
    </source>
</evidence>
<comment type="subunit">
    <text evidence="3">The core secretion machinery of the T3SS is composed of approximately 20 different proteins, including cytoplasmic components, a base, an export apparatus and a needle. This subunit is part of the base, which anchors the injectisome in the bacterial cell envelope. Forms a stable homooligomeric complex.</text>
</comment>
<dbReference type="PANTHER" id="PTHR30332">
    <property type="entry name" value="PROBABLE GENERAL SECRETION PATHWAY PROTEIN D"/>
    <property type="match status" value="1"/>
</dbReference>
<dbReference type="GO" id="GO:0030257">
    <property type="term" value="C:type III protein secretion system complex"/>
    <property type="evidence" value="ECO:0007669"/>
    <property type="project" value="UniProtKB-UniRule"/>
</dbReference>
<dbReference type="PRINTS" id="PR01337">
    <property type="entry name" value="TYPE3OMGPROT"/>
</dbReference>
<feature type="domain" description="Type II/III secretion system secretin-like" evidence="6">
    <location>
        <begin position="405"/>
        <end position="561"/>
    </location>
</feature>
<dbReference type="InterPro" id="IPR005644">
    <property type="entry name" value="NolW-like"/>
</dbReference>
<keyword evidence="3" id="KW-0998">Cell outer membrane</keyword>
<dbReference type="Gene3D" id="3.55.50.30">
    <property type="match status" value="1"/>
</dbReference>
<comment type="function">
    <text evidence="3">Component of the type III secretion system (T3SS), also called injectisome, which is used to inject bacterial effector proteins into eukaryotic host cells. Forms a ring-shaped multimeric structure with an apparent central pore in the outer membrane.</text>
</comment>
<evidence type="ECO:0000256" key="4">
    <source>
        <dbReference type="RuleBase" id="RU004004"/>
    </source>
</evidence>
<evidence type="ECO:0000256" key="5">
    <source>
        <dbReference type="SAM" id="MobiDB-lite"/>
    </source>
</evidence>
<name>A0A1R4G0V2_BREDI</name>
<evidence type="ECO:0000256" key="1">
    <source>
        <dbReference type="ARBA" id="ARBA00004442"/>
    </source>
</evidence>
<dbReference type="GO" id="GO:0009279">
    <property type="term" value="C:cell outer membrane"/>
    <property type="evidence" value="ECO:0007669"/>
    <property type="project" value="UniProtKB-SubCell"/>
</dbReference>
<dbReference type="EMBL" id="FUIE01000045">
    <property type="protein sequence ID" value="SJM61713.1"/>
    <property type="molecule type" value="Genomic_DNA"/>
</dbReference>
<comment type="subcellular location">
    <subcellularLocation>
        <location evidence="1 3 4">Cell outer membrane</location>
    </subcellularLocation>
</comment>
<feature type="compositionally biased region" description="Low complexity" evidence="5">
    <location>
        <begin position="584"/>
        <end position="594"/>
    </location>
</feature>
<feature type="region of interest" description="Disordered" evidence="5">
    <location>
        <begin position="567"/>
        <end position="639"/>
    </location>
</feature>
<feature type="domain" description="NolW-like" evidence="7">
    <location>
        <begin position="188"/>
        <end position="329"/>
    </location>
</feature>
<evidence type="ECO:0000256" key="3">
    <source>
        <dbReference type="HAMAP-Rule" id="MF_02219"/>
    </source>
</evidence>
<dbReference type="Pfam" id="PF21304">
    <property type="entry name" value="T3S_SPI-1_N0"/>
    <property type="match status" value="1"/>
</dbReference>
<dbReference type="PANTHER" id="PTHR30332:SF5">
    <property type="entry name" value="SPI-1 TYPE 3 SECRETION SYSTEM SECRETIN"/>
    <property type="match status" value="1"/>
</dbReference>
<keyword evidence="2 3" id="KW-0732">Signal</keyword>
<dbReference type="OrthoDB" id="9775455at2"/>
<organism evidence="9 10">
    <name type="scientific">Brevundimonas diminuta 3F5N</name>
    <dbReference type="NCBI Taxonomy" id="1255603"/>
    <lineage>
        <taxon>Bacteria</taxon>
        <taxon>Pseudomonadati</taxon>
        <taxon>Pseudomonadota</taxon>
        <taxon>Alphaproteobacteria</taxon>
        <taxon>Caulobacterales</taxon>
        <taxon>Caulobacteraceae</taxon>
        <taxon>Brevundimonas</taxon>
    </lineage>
</organism>
<keyword evidence="3" id="KW-0811">Translocation</keyword>
<dbReference type="Gene3D" id="3.30.1370.120">
    <property type="match status" value="1"/>
</dbReference>
<evidence type="ECO:0000259" key="8">
    <source>
        <dbReference type="Pfam" id="PF21304"/>
    </source>
</evidence>
<dbReference type="RefSeq" id="WP_087140540.1">
    <property type="nucleotide sequence ID" value="NZ_FUIE01000045.1"/>
</dbReference>
<dbReference type="InterPro" id="IPR004846">
    <property type="entry name" value="T2SS/T3SS_dom"/>
</dbReference>
<keyword evidence="3" id="KW-0653">Protein transport</keyword>
<dbReference type="InterPro" id="IPR049034">
    <property type="entry name" value="T3S_SPI-1_N0"/>
</dbReference>
<protein>
    <recommendedName>
        <fullName evidence="3">Type 3 secretion system secretin</fullName>
        <shortName evidence="3">T3SS secretin</shortName>
    </recommendedName>
</protein>
<dbReference type="Pfam" id="PF03958">
    <property type="entry name" value="Secretin_N"/>
    <property type="match status" value="1"/>
</dbReference>
<keyword evidence="3" id="KW-0472">Membrane</keyword>
<dbReference type="InterPro" id="IPR003522">
    <property type="entry name" value="T3SS_OM_pore_YscC"/>
</dbReference>
<feature type="signal peptide" evidence="3">
    <location>
        <begin position="1"/>
        <end position="34"/>
    </location>
</feature>
<dbReference type="InterPro" id="IPR050810">
    <property type="entry name" value="Bact_Secretion_Sys_Channel"/>
</dbReference>
<accession>A0A1R4G0V2</accession>
<gene>
    <name evidence="3" type="primary">sctC</name>
    <name evidence="9" type="ORF">FM111_08450</name>
</gene>
<evidence type="ECO:0000259" key="6">
    <source>
        <dbReference type="Pfam" id="PF00263"/>
    </source>
</evidence>